<accession>A0A0B7KJE9</accession>
<gene>
    <name evidence="1" type="ORF">BN869_000011053_1</name>
</gene>
<sequence length="233" mass="27064">MIQSDDYRVAVDPGMWNYWGKADFYHVECFEKLADLTNEKYLDRLKPLSRNNFAQRNANRSTMMRGFYLLDAGAERLILEWMFLMRKLIAKRDGTDGPKSLDPILHDLWYKSGSAKFTNAEKPEGMSQFEFRKLQTTLAPVESDGPEDDNEWNLFDIFMTIQEDDEKCEEGKTTLGRMLKSWRACWTSADADGKVLDEAKKKLKEELGEKFIRAVERLSQIPMPDLDSISFTD</sequence>
<protein>
    <submittedName>
        <fullName evidence="1">Uncharacterized protein</fullName>
    </submittedName>
</protein>
<dbReference type="AlphaFoldDB" id="A0A0B7KJE9"/>
<organism evidence="1">
    <name type="scientific">Bionectria ochroleuca</name>
    <name type="common">Gliocladium roseum</name>
    <dbReference type="NCBI Taxonomy" id="29856"/>
    <lineage>
        <taxon>Eukaryota</taxon>
        <taxon>Fungi</taxon>
        <taxon>Dikarya</taxon>
        <taxon>Ascomycota</taxon>
        <taxon>Pezizomycotina</taxon>
        <taxon>Sordariomycetes</taxon>
        <taxon>Hypocreomycetidae</taxon>
        <taxon>Hypocreales</taxon>
        <taxon>Bionectriaceae</taxon>
        <taxon>Clonostachys</taxon>
    </lineage>
</organism>
<dbReference type="EMBL" id="CDPU01000047">
    <property type="protein sequence ID" value="CEO54995.1"/>
    <property type="molecule type" value="Genomic_DNA"/>
</dbReference>
<evidence type="ECO:0000313" key="1">
    <source>
        <dbReference type="EMBL" id="CEO54995.1"/>
    </source>
</evidence>
<proteinExistence type="predicted"/>
<reference evidence="1" key="1">
    <citation type="submission" date="2015-01" db="EMBL/GenBank/DDBJ databases">
        <authorList>
            <person name="Durling Mikael"/>
        </authorList>
    </citation>
    <scope>NUCLEOTIDE SEQUENCE</scope>
</reference>
<name>A0A0B7KJE9_BIOOC</name>